<dbReference type="OrthoDB" id="9786526at2"/>
<keyword evidence="3" id="KW-0238">DNA-binding</keyword>
<gene>
    <name evidence="6" type="ORF">ABT57_04275</name>
</gene>
<keyword evidence="4" id="KW-0804">Transcription</keyword>
<dbReference type="Gene3D" id="1.10.10.10">
    <property type="entry name" value="Winged helix-like DNA-binding domain superfamily/Winged helix DNA-binding domain"/>
    <property type="match status" value="1"/>
</dbReference>
<comment type="caution">
    <text evidence="6">The sequence shown here is derived from an EMBL/GenBank/DDBJ whole genome shotgun (WGS) entry which is preliminary data.</text>
</comment>
<evidence type="ECO:0000313" key="6">
    <source>
        <dbReference type="EMBL" id="KLV11114.1"/>
    </source>
</evidence>
<evidence type="ECO:0000256" key="3">
    <source>
        <dbReference type="ARBA" id="ARBA00023125"/>
    </source>
</evidence>
<dbReference type="InterPro" id="IPR000847">
    <property type="entry name" value="LysR_HTH_N"/>
</dbReference>
<dbReference type="GO" id="GO:0043565">
    <property type="term" value="F:sequence-specific DNA binding"/>
    <property type="evidence" value="ECO:0007669"/>
    <property type="project" value="TreeGrafter"/>
</dbReference>
<accession>A0A0J1HHL7</accession>
<dbReference type="STRING" id="320778.ABT57_04275"/>
<reference evidence="6 7" key="1">
    <citation type="submission" date="2015-05" db="EMBL/GenBank/DDBJ databases">
        <title>Photobacterium galathea sp. nov.</title>
        <authorList>
            <person name="Machado H."/>
            <person name="Gram L."/>
        </authorList>
    </citation>
    <scope>NUCLEOTIDE SEQUENCE [LARGE SCALE GENOMIC DNA]</scope>
    <source>
        <strain evidence="6 7">DSM 22954</strain>
    </source>
</reference>
<evidence type="ECO:0000256" key="4">
    <source>
        <dbReference type="ARBA" id="ARBA00023163"/>
    </source>
</evidence>
<name>A0A0J1HHL7_9GAMM</name>
<dbReference type="FunFam" id="1.10.10.10:FF:000001">
    <property type="entry name" value="LysR family transcriptional regulator"/>
    <property type="match status" value="1"/>
</dbReference>
<dbReference type="PATRIC" id="fig|320778.3.peg.917"/>
<dbReference type="PRINTS" id="PR00039">
    <property type="entry name" value="HTHLYSR"/>
</dbReference>
<dbReference type="InterPro" id="IPR036388">
    <property type="entry name" value="WH-like_DNA-bd_sf"/>
</dbReference>
<evidence type="ECO:0000256" key="2">
    <source>
        <dbReference type="ARBA" id="ARBA00023015"/>
    </source>
</evidence>
<evidence type="ECO:0000256" key="1">
    <source>
        <dbReference type="ARBA" id="ARBA00009437"/>
    </source>
</evidence>
<dbReference type="GO" id="GO:0003700">
    <property type="term" value="F:DNA-binding transcription factor activity"/>
    <property type="evidence" value="ECO:0007669"/>
    <property type="project" value="InterPro"/>
</dbReference>
<dbReference type="EMBL" id="LDOU01000004">
    <property type="protein sequence ID" value="KLV11114.1"/>
    <property type="molecule type" value="Genomic_DNA"/>
</dbReference>
<protein>
    <submittedName>
        <fullName evidence="6">LysR family transcriptional regulator</fullName>
    </submittedName>
</protein>
<dbReference type="AlphaFoldDB" id="A0A0J1HHL7"/>
<comment type="similarity">
    <text evidence="1">Belongs to the LysR transcriptional regulatory family.</text>
</comment>
<dbReference type="Pfam" id="PF00126">
    <property type="entry name" value="HTH_1"/>
    <property type="match status" value="1"/>
</dbReference>
<sequence>MQVSLQALKAFESAARHGSFKAAAHELSLTPTAISHHVQNLESRLNVSLFHRKVRKIELTEAGKKLALAATSGFRTIAMAIDEIKFSGNNILISTTTALASMRLIPAIEEYMRLHPGVLIDVSTGESFDNYPNTLPIRFGSTESVKTSDILKHEKFDAFGTPSYLDFSSKADRFKIISTRWKNRKLPPAPVHAWLEMNGIEQSKVEYVTYDQELIGIQEALLGKALVFCSTTLTAPLITAGIFHSFNSKPVDTEFCFYCPDKEKYDTRTHEAFLLWLEKLL</sequence>
<feature type="domain" description="HTH lysR-type" evidence="5">
    <location>
        <begin position="3"/>
        <end position="60"/>
    </location>
</feature>
<organism evidence="6 7">
    <name type="scientific">Photobacterium ganghwense</name>
    <dbReference type="NCBI Taxonomy" id="320778"/>
    <lineage>
        <taxon>Bacteria</taxon>
        <taxon>Pseudomonadati</taxon>
        <taxon>Pseudomonadota</taxon>
        <taxon>Gammaproteobacteria</taxon>
        <taxon>Vibrionales</taxon>
        <taxon>Vibrionaceae</taxon>
        <taxon>Photobacterium</taxon>
    </lineage>
</organism>
<dbReference type="PANTHER" id="PTHR30537">
    <property type="entry name" value="HTH-TYPE TRANSCRIPTIONAL REGULATOR"/>
    <property type="match status" value="1"/>
</dbReference>
<dbReference type="Proteomes" id="UP000035909">
    <property type="component" value="Unassembled WGS sequence"/>
</dbReference>
<proteinExistence type="inferred from homology"/>
<dbReference type="InterPro" id="IPR058163">
    <property type="entry name" value="LysR-type_TF_proteobact-type"/>
</dbReference>
<dbReference type="RefSeq" id="WP_047883951.1">
    <property type="nucleotide sequence ID" value="NZ_LDOU01000004.1"/>
</dbReference>
<dbReference type="Gene3D" id="3.40.190.10">
    <property type="entry name" value="Periplasmic binding protein-like II"/>
    <property type="match status" value="2"/>
</dbReference>
<dbReference type="GO" id="GO:0006351">
    <property type="term" value="P:DNA-templated transcription"/>
    <property type="evidence" value="ECO:0007669"/>
    <property type="project" value="TreeGrafter"/>
</dbReference>
<dbReference type="SUPFAM" id="SSF46785">
    <property type="entry name" value="Winged helix' DNA-binding domain"/>
    <property type="match status" value="1"/>
</dbReference>
<dbReference type="PROSITE" id="PS50931">
    <property type="entry name" value="HTH_LYSR"/>
    <property type="match status" value="1"/>
</dbReference>
<keyword evidence="7" id="KW-1185">Reference proteome</keyword>
<dbReference type="InterPro" id="IPR036390">
    <property type="entry name" value="WH_DNA-bd_sf"/>
</dbReference>
<dbReference type="PANTHER" id="PTHR30537:SF26">
    <property type="entry name" value="GLYCINE CLEAVAGE SYSTEM TRANSCRIPTIONAL ACTIVATOR"/>
    <property type="match status" value="1"/>
</dbReference>
<keyword evidence="2" id="KW-0805">Transcription regulation</keyword>
<evidence type="ECO:0000313" key="7">
    <source>
        <dbReference type="Proteomes" id="UP000035909"/>
    </source>
</evidence>
<evidence type="ECO:0000259" key="5">
    <source>
        <dbReference type="PROSITE" id="PS50931"/>
    </source>
</evidence>